<dbReference type="Gene3D" id="3.60.21.10">
    <property type="match status" value="1"/>
</dbReference>
<evidence type="ECO:0000256" key="5">
    <source>
        <dbReference type="ARBA" id="ARBA00022801"/>
    </source>
</evidence>
<dbReference type="PANTHER" id="PTHR30337:SF0">
    <property type="entry name" value="NUCLEASE SBCCD SUBUNIT D"/>
    <property type="match status" value="1"/>
</dbReference>
<feature type="region of interest" description="Disordered" evidence="8">
    <location>
        <begin position="143"/>
        <end position="163"/>
    </location>
</feature>
<comment type="caution">
    <text evidence="11">The sequence shown here is derived from an EMBL/GenBank/DDBJ whole genome shotgun (WGS) entry which is preliminary data.</text>
</comment>
<keyword evidence="6 7" id="KW-0269">Exonuclease</keyword>
<evidence type="ECO:0000259" key="10">
    <source>
        <dbReference type="Pfam" id="PF12320"/>
    </source>
</evidence>
<dbReference type="RefSeq" id="WP_344796474.1">
    <property type="nucleotide sequence ID" value="NZ_BAABBN010000004.1"/>
</dbReference>
<comment type="subunit">
    <text evidence="2 7">Heterodimer of SbcC and SbcD.</text>
</comment>
<keyword evidence="5 7" id="KW-0378">Hydrolase</keyword>
<dbReference type="Pfam" id="PF00149">
    <property type="entry name" value="Metallophos"/>
    <property type="match status" value="1"/>
</dbReference>
<feature type="compositionally biased region" description="Basic and acidic residues" evidence="8">
    <location>
        <begin position="147"/>
        <end position="163"/>
    </location>
</feature>
<evidence type="ECO:0000313" key="12">
    <source>
        <dbReference type="Proteomes" id="UP001501565"/>
    </source>
</evidence>
<evidence type="ECO:0000256" key="3">
    <source>
        <dbReference type="ARBA" id="ARBA00013365"/>
    </source>
</evidence>
<evidence type="ECO:0000259" key="9">
    <source>
        <dbReference type="Pfam" id="PF00149"/>
    </source>
</evidence>
<keyword evidence="7" id="KW-0255">Endonuclease</keyword>
<dbReference type="InterPro" id="IPR050535">
    <property type="entry name" value="DNA_Repair-Maintenance_Comp"/>
</dbReference>
<feature type="domain" description="Nuclease SbcCD subunit D C-terminal" evidence="10">
    <location>
        <begin position="340"/>
        <end position="429"/>
    </location>
</feature>
<dbReference type="InterPro" id="IPR004843">
    <property type="entry name" value="Calcineurin-like_PHP"/>
</dbReference>
<organism evidence="11 12">
    <name type="scientific">Litoribacillus peritrichatus</name>
    <dbReference type="NCBI Taxonomy" id="718191"/>
    <lineage>
        <taxon>Bacteria</taxon>
        <taxon>Pseudomonadati</taxon>
        <taxon>Pseudomonadota</taxon>
        <taxon>Gammaproteobacteria</taxon>
        <taxon>Oceanospirillales</taxon>
        <taxon>Oceanospirillaceae</taxon>
        <taxon>Litoribacillus</taxon>
    </lineage>
</organism>
<dbReference type="SUPFAM" id="SSF56300">
    <property type="entry name" value="Metallo-dependent phosphatases"/>
    <property type="match status" value="1"/>
</dbReference>
<evidence type="ECO:0000256" key="7">
    <source>
        <dbReference type="RuleBase" id="RU363069"/>
    </source>
</evidence>
<dbReference type="Proteomes" id="UP001501565">
    <property type="component" value="Unassembled WGS sequence"/>
</dbReference>
<evidence type="ECO:0000313" key="11">
    <source>
        <dbReference type="EMBL" id="GAA3918345.1"/>
    </source>
</evidence>
<evidence type="ECO:0000256" key="4">
    <source>
        <dbReference type="ARBA" id="ARBA00022722"/>
    </source>
</evidence>
<evidence type="ECO:0000256" key="8">
    <source>
        <dbReference type="SAM" id="MobiDB-lite"/>
    </source>
</evidence>
<dbReference type="InterPro" id="IPR026843">
    <property type="entry name" value="SbcD_C"/>
</dbReference>
<feature type="domain" description="Calcineurin-like phosphoesterase" evidence="9">
    <location>
        <begin position="1"/>
        <end position="233"/>
    </location>
</feature>
<comment type="function">
    <text evidence="7">SbcCD cleaves DNA hairpin structures. These structures can inhibit DNA replication and are intermediates in certain DNA recombination reactions. The complex acts as a 3'-&gt;5' double strand exonuclease that can open hairpins. It also has a 5' single-strand endonuclease activity.</text>
</comment>
<feature type="region of interest" description="Disordered" evidence="8">
    <location>
        <begin position="268"/>
        <end position="296"/>
    </location>
</feature>
<accession>A0ABP7MAL3</accession>
<reference evidence="12" key="1">
    <citation type="journal article" date="2019" name="Int. J. Syst. Evol. Microbiol.">
        <title>The Global Catalogue of Microorganisms (GCM) 10K type strain sequencing project: providing services to taxonomists for standard genome sequencing and annotation.</title>
        <authorList>
            <consortium name="The Broad Institute Genomics Platform"/>
            <consortium name="The Broad Institute Genome Sequencing Center for Infectious Disease"/>
            <person name="Wu L."/>
            <person name="Ma J."/>
        </authorList>
    </citation>
    <scope>NUCLEOTIDE SEQUENCE [LARGE SCALE GENOMIC DNA]</scope>
    <source>
        <strain evidence="12">JCM 17551</strain>
    </source>
</reference>
<dbReference type="NCBIfam" id="TIGR00619">
    <property type="entry name" value="sbcd"/>
    <property type="match status" value="1"/>
</dbReference>
<dbReference type="InterPro" id="IPR041796">
    <property type="entry name" value="Mre11_N"/>
</dbReference>
<keyword evidence="12" id="KW-1185">Reference proteome</keyword>
<evidence type="ECO:0000256" key="2">
    <source>
        <dbReference type="ARBA" id="ARBA00011322"/>
    </source>
</evidence>
<keyword evidence="7" id="KW-0233">DNA recombination</keyword>
<dbReference type="Pfam" id="PF12320">
    <property type="entry name" value="SbcD_C"/>
    <property type="match status" value="1"/>
</dbReference>
<dbReference type="InterPro" id="IPR004593">
    <property type="entry name" value="SbcD"/>
</dbReference>
<dbReference type="EMBL" id="BAABBN010000004">
    <property type="protein sequence ID" value="GAA3918345.1"/>
    <property type="molecule type" value="Genomic_DNA"/>
</dbReference>
<evidence type="ECO:0000256" key="1">
    <source>
        <dbReference type="ARBA" id="ARBA00010555"/>
    </source>
</evidence>
<sequence length="458" mass="51223">MKFIHTSDWHIGRQFHNVSLLDDQKHVLNQIIQYIQTEEADALIIAGDIYDRSVPPATAVTLLDEVLHKICHELSTPVVMISGNHDSAERLSFGARQLKEAGLFIFGDINNIQEPITLTGKSGISVNFFGIPYHDPEQVRQLVQSSHSKDEEVKDDHENNRIKNHNDAHNYLVEQIKQVIDPNQHNVLLSHCFVDGAEESESERPLSVGGADRVSYSAMLDFDYVALGHLHSPQYRGKPHVRYSGSILKYSFSEQHQKKGVTLVEFTPETELKPSPLSTPPSTPLKEKTLQKATSDEPMTQDLFADDLFSSEASESTTIDAQITEEPTSGVSITPLPLTPLRDMRVLEGEMDTLLDAGKSDPHANDYLMIRLTDTHAILDAMGKLREVYPNVLHLEKPGIMATGEKKALNREKLKRSELDMFRDFFNQVSGNSLSDDQDKALEGIITKLHNNESGANS</sequence>
<dbReference type="InterPro" id="IPR029052">
    <property type="entry name" value="Metallo-depent_PP-like"/>
</dbReference>
<proteinExistence type="inferred from homology"/>
<comment type="similarity">
    <text evidence="1 7">Belongs to the SbcD family.</text>
</comment>
<name>A0ABP7MAL3_9GAMM</name>
<dbReference type="PANTHER" id="PTHR30337">
    <property type="entry name" value="COMPONENT OF ATP-DEPENDENT DSDNA EXONUCLEASE"/>
    <property type="match status" value="1"/>
</dbReference>
<gene>
    <name evidence="7" type="primary">sbcD</name>
    <name evidence="11" type="ORF">GCM10022277_11950</name>
</gene>
<keyword evidence="4 7" id="KW-0540">Nuclease</keyword>
<dbReference type="CDD" id="cd00840">
    <property type="entry name" value="MPP_Mre11_N"/>
    <property type="match status" value="1"/>
</dbReference>
<keyword evidence="7" id="KW-0235">DNA replication</keyword>
<evidence type="ECO:0000256" key="6">
    <source>
        <dbReference type="ARBA" id="ARBA00022839"/>
    </source>
</evidence>
<protein>
    <recommendedName>
        <fullName evidence="3 7">Nuclease SbcCD subunit D</fullName>
    </recommendedName>
</protein>